<comment type="caution">
    <text evidence="1">The sequence shown here is derived from an EMBL/GenBank/DDBJ whole genome shotgun (WGS) entry which is preliminary data.</text>
</comment>
<dbReference type="SMART" id="SM00855">
    <property type="entry name" value="PGAM"/>
    <property type="match status" value="1"/>
</dbReference>
<dbReference type="AlphaFoldDB" id="A0A2G9CBH3"/>
<dbReference type="EMBL" id="PEOG01000016">
    <property type="protein sequence ID" value="PIM53771.1"/>
    <property type="molecule type" value="Genomic_DNA"/>
</dbReference>
<keyword evidence="2" id="KW-1185">Reference proteome</keyword>
<accession>A0A2G9CBH3</accession>
<dbReference type="RefSeq" id="WP_099860870.1">
    <property type="nucleotide sequence ID" value="NZ_PEOG01000016.1"/>
</dbReference>
<dbReference type="InterPro" id="IPR029033">
    <property type="entry name" value="His_PPase_superfam"/>
</dbReference>
<dbReference type="Proteomes" id="UP000231501">
    <property type="component" value="Unassembled WGS sequence"/>
</dbReference>
<name>A0A2G9CBH3_9BURK</name>
<protein>
    <submittedName>
        <fullName evidence="1">Fructose-2,6-bisphosphatase</fullName>
    </submittedName>
</protein>
<evidence type="ECO:0000313" key="2">
    <source>
        <dbReference type="Proteomes" id="UP000231501"/>
    </source>
</evidence>
<proteinExistence type="predicted"/>
<sequence length="188" mass="20866">MSGGLPNASASARADGALSVWRHPRPDGAHGLCVGARCDLPVARRRAKRLARRIQAHARRHRLPHVVWTSPLRRCADVGRWLKRWGWRHHQDAALAELDFGDWDGRPWAGIPKAEIDAWVADFARFAPAGGEALTTLLARASAWSGGALVVSHGGWMLARRWSAEHPGELPRADQWPRPPAYGERWAL</sequence>
<dbReference type="OrthoDB" id="5296884at2"/>
<dbReference type="Pfam" id="PF00300">
    <property type="entry name" value="His_Phos_1"/>
    <property type="match status" value="1"/>
</dbReference>
<dbReference type="Gene3D" id="3.40.50.1240">
    <property type="entry name" value="Phosphoglycerate mutase-like"/>
    <property type="match status" value="1"/>
</dbReference>
<evidence type="ECO:0000313" key="1">
    <source>
        <dbReference type="EMBL" id="PIM53771.1"/>
    </source>
</evidence>
<organism evidence="1 2">
    <name type="scientific">Roseateles chitinivorans</name>
    <dbReference type="NCBI Taxonomy" id="2917965"/>
    <lineage>
        <taxon>Bacteria</taxon>
        <taxon>Pseudomonadati</taxon>
        <taxon>Pseudomonadota</taxon>
        <taxon>Betaproteobacteria</taxon>
        <taxon>Burkholderiales</taxon>
        <taxon>Sphaerotilaceae</taxon>
        <taxon>Roseateles</taxon>
    </lineage>
</organism>
<dbReference type="InterPro" id="IPR013078">
    <property type="entry name" value="His_Pase_superF_clade-1"/>
</dbReference>
<reference evidence="1 2" key="1">
    <citation type="submission" date="2017-11" db="EMBL/GenBank/DDBJ databases">
        <title>Draft genome sequence of Mitsuaria sp. HWN-4.</title>
        <authorList>
            <person name="Gundlapally S.R."/>
        </authorList>
    </citation>
    <scope>NUCLEOTIDE SEQUENCE [LARGE SCALE GENOMIC DNA]</scope>
    <source>
        <strain evidence="1 2">HWN-4</strain>
    </source>
</reference>
<dbReference type="SUPFAM" id="SSF53254">
    <property type="entry name" value="Phosphoglycerate mutase-like"/>
    <property type="match status" value="1"/>
</dbReference>
<gene>
    <name evidence="1" type="ORF">CS062_07415</name>
</gene>